<dbReference type="OrthoDB" id="2595178at2759"/>
<dbReference type="Gene3D" id="3.80.10.10">
    <property type="entry name" value="Ribonuclease Inhibitor"/>
    <property type="match status" value="1"/>
</dbReference>
<name>A0A4Y7QK48_9AGAM</name>
<keyword evidence="2" id="KW-1185">Reference proteome</keyword>
<protein>
    <recommendedName>
        <fullName evidence="3">F-box domain-containing protein</fullName>
    </recommendedName>
</protein>
<dbReference type="Proteomes" id="UP000294933">
    <property type="component" value="Unassembled WGS sequence"/>
</dbReference>
<dbReference type="STRING" id="50990.A0A4Y7QK48"/>
<evidence type="ECO:0000313" key="2">
    <source>
        <dbReference type="Proteomes" id="UP000294933"/>
    </source>
</evidence>
<evidence type="ECO:0000313" key="1">
    <source>
        <dbReference type="EMBL" id="TDL28034.1"/>
    </source>
</evidence>
<accession>A0A4Y7QK48</accession>
<proteinExistence type="predicted"/>
<reference evidence="1 2" key="1">
    <citation type="submission" date="2018-06" db="EMBL/GenBank/DDBJ databases">
        <title>A transcriptomic atlas of mushroom development highlights an independent origin of complex multicellularity.</title>
        <authorList>
            <consortium name="DOE Joint Genome Institute"/>
            <person name="Krizsan K."/>
            <person name="Almasi E."/>
            <person name="Merenyi Z."/>
            <person name="Sahu N."/>
            <person name="Viragh M."/>
            <person name="Koszo T."/>
            <person name="Mondo S."/>
            <person name="Kiss B."/>
            <person name="Balint B."/>
            <person name="Kues U."/>
            <person name="Barry K."/>
            <person name="Hegedus J.C."/>
            <person name="Henrissat B."/>
            <person name="Johnson J."/>
            <person name="Lipzen A."/>
            <person name="Ohm R."/>
            <person name="Nagy I."/>
            <person name="Pangilinan J."/>
            <person name="Yan J."/>
            <person name="Xiong Y."/>
            <person name="Grigoriev I.V."/>
            <person name="Hibbett D.S."/>
            <person name="Nagy L.G."/>
        </authorList>
    </citation>
    <scope>NUCLEOTIDE SEQUENCE [LARGE SCALE GENOMIC DNA]</scope>
    <source>
        <strain evidence="1 2">SZMC22713</strain>
    </source>
</reference>
<dbReference type="EMBL" id="ML170158">
    <property type="protein sequence ID" value="TDL28034.1"/>
    <property type="molecule type" value="Genomic_DNA"/>
</dbReference>
<dbReference type="VEuPathDB" id="FungiDB:BD410DRAFT_712654"/>
<sequence length="457" mass="51558">MTTAIAQDTVVLRPRPLARSAGILILVPLLPKPAPLKPLPGEIWSRILAIVIDDPRSSSIHRGVKPKHSKWDLVLVCRQFKNVALPLLYRHCRPLDLRSLEQFTLHLYFSEQRWDSIRRIPYSTPGRWVQSLDLSRIVSESCSELFLLDSLLTTVFPLTPFLTRLELNPSIPLSRRAMNVLGHRDGAQNLCLLKGVKYDITPPIPYHRPQHGEDPLTQLVSCCGGLEELEVLGSGINEFDGLVTSHFPQIPPLQALNLPHLHTLTMLSMPLSDLLLHLIYTPLPSLTNVVITPYGDLQYPASVVSLFLRTHGPSVTALILHTPKSWPTAVYPAPSSLLLMMPNLKILSIEHLLPNLFIPLRRTNASSSNSDEELQVHSLETLWVPRPTVQFRGTLEQMLPHLPKLNEVRARDVRWMKQGMSARALEAGFQGEMRTWHRILKPRRIKMLDADGRGANE</sequence>
<organism evidence="1 2">
    <name type="scientific">Rickenella mellea</name>
    <dbReference type="NCBI Taxonomy" id="50990"/>
    <lineage>
        <taxon>Eukaryota</taxon>
        <taxon>Fungi</taxon>
        <taxon>Dikarya</taxon>
        <taxon>Basidiomycota</taxon>
        <taxon>Agaricomycotina</taxon>
        <taxon>Agaricomycetes</taxon>
        <taxon>Hymenochaetales</taxon>
        <taxon>Rickenellaceae</taxon>
        <taxon>Rickenella</taxon>
    </lineage>
</organism>
<dbReference type="InterPro" id="IPR032675">
    <property type="entry name" value="LRR_dom_sf"/>
</dbReference>
<gene>
    <name evidence="1" type="ORF">BD410DRAFT_712654</name>
</gene>
<dbReference type="AlphaFoldDB" id="A0A4Y7QK48"/>
<evidence type="ECO:0008006" key="3">
    <source>
        <dbReference type="Google" id="ProtNLM"/>
    </source>
</evidence>